<dbReference type="RefSeq" id="XP_002775711.1">
    <property type="nucleotide sequence ID" value="XM_002775665.1"/>
</dbReference>
<dbReference type="AlphaFoldDB" id="C5L7R5"/>
<evidence type="ECO:0000313" key="2">
    <source>
        <dbReference type="EMBL" id="EER07527.1"/>
    </source>
</evidence>
<feature type="region of interest" description="Disordered" evidence="1">
    <location>
        <begin position="175"/>
        <end position="243"/>
    </location>
</feature>
<feature type="compositionally biased region" description="Polar residues" evidence="1">
    <location>
        <begin position="175"/>
        <end position="203"/>
    </location>
</feature>
<dbReference type="EMBL" id="GG679899">
    <property type="protein sequence ID" value="EER07527.1"/>
    <property type="molecule type" value="Genomic_DNA"/>
</dbReference>
<accession>C5L7R5</accession>
<evidence type="ECO:0000313" key="3">
    <source>
        <dbReference type="Proteomes" id="UP000007800"/>
    </source>
</evidence>
<evidence type="ECO:0000256" key="1">
    <source>
        <dbReference type="SAM" id="MobiDB-lite"/>
    </source>
</evidence>
<dbReference type="OrthoDB" id="10531274at2759"/>
<proteinExistence type="predicted"/>
<name>C5L7R5_PERM5</name>
<dbReference type="InParanoid" id="C5L7R5"/>
<keyword evidence="3" id="KW-1185">Reference proteome</keyword>
<dbReference type="Proteomes" id="UP000007800">
    <property type="component" value="Unassembled WGS sequence"/>
</dbReference>
<reference evidence="2 3" key="1">
    <citation type="submission" date="2008-07" db="EMBL/GenBank/DDBJ databases">
        <authorList>
            <person name="El-Sayed N."/>
            <person name="Caler E."/>
            <person name="Inman J."/>
            <person name="Amedeo P."/>
            <person name="Hass B."/>
            <person name="Wortman J."/>
        </authorList>
    </citation>
    <scope>NUCLEOTIDE SEQUENCE [LARGE SCALE GENOMIC DNA]</scope>
    <source>
        <strain evidence="3">ATCC 50983 / TXsc</strain>
    </source>
</reference>
<protein>
    <recommendedName>
        <fullName evidence="4">C3H1-type domain-containing protein</fullName>
    </recommendedName>
</protein>
<dbReference type="GeneID" id="9041500"/>
<evidence type="ECO:0008006" key="4">
    <source>
        <dbReference type="Google" id="ProtNLM"/>
    </source>
</evidence>
<feature type="compositionally biased region" description="Basic and acidic residues" evidence="1">
    <location>
        <begin position="206"/>
        <end position="227"/>
    </location>
</feature>
<gene>
    <name evidence="2" type="ORF">Pmar_PMAR020694</name>
</gene>
<organism evidence="3">
    <name type="scientific">Perkinsus marinus (strain ATCC 50983 / TXsc)</name>
    <dbReference type="NCBI Taxonomy" id="423536"/>
    <lineage>
        <taxon>Eukaryota</taxon>
        <taxon>Sar</taxon>
        <taxon>Alveolata</taxon>
        <taxon>Perkinsozoa</taxon>
        <taxon>Perkinsea</taxon>
        <taxon>Perkinsida</taxon>
        <taxon>Perkinsidae</taxon>
        <taxon>Perkinsus</taxon>
    </lineage>
</organism>
<sequence>MYACSIGPKGVAAESASNASIEARRFCRFGPNCEFARKGQCFFVHSPQELKYRPPKPIGYPVRSRGSSNYDDYDDFYYGESTENDYYYGNSQYEGHEVSDYDRSGICESERVKKSTNSTEPALIAMELAVQIRDFATTPEHLQLLMQAMTVLAASERADNNGGGVVNAALTLSKSLGPTQDTSASNKTNTDLESNSRLHTTFSLHVDNHSPLPDDVKTNFKTAHEEAGGSAETDLPDGSCAQQ</sequence>